<accession>A0ABY8XYC3</accession>
<dbReference type="SUPFAM" id="SSF53448">
    <property type="entry name" value="Nucleotide-diphospho-sugar transferases"/>
    <property type="match status" value="1"/>
</dbReference>
<dbReference type="Proteomes" id="UP001227101">
    <property type="component" value="Chromosome"/>
</dbReference>
<evidence type="ECO:0000313" key="6">
    <source>
        <dbReference type="Proteomes" id="UP001227101"/>
    </source>
</evidence>
<feature type="compositionally biased region" description="Low complexity" evidence="3">
    <location>
        <begin position="242"/>
        <end position="258"/>
    </location>
</feature>
<keyword evidence="2" id="KW-0548">Nucleotidyltransferase</keyword>
<name>A0ABY8XYC3_9PSEU</name>
<dbReference type="PANTHER" id="PTHR43584:SF8">
    <property type="entry name" value="N-ACETYLMURAMATE ALPHA-1-PHOSPHATE URIDYLYLTRANSFERASE"/>
    <property type="match status" value="1"/>
</dbReference>
<feature type="region of interest" description="Disordered" evidence="3">
    <location>
        <begin position="238"/>
        <end position="264"/>
    </location>
</feature>
<dbReference type="InterPro" id="IPR025877">
    <property type="entry name" value="MobA-like_NTP_Trfase"/>
</dbReference>
<evidence type="ECO:0000259" key="4">
    <source>
        <dbReference type="Pfam" id="PF12804"/>
    </source>
</evidence>
<evidence type="ECO:0000256" key="3">
    <source>
        <dbReference type="SAM" id="MobiDB-lite"/>
    </source>
</evidence>
<dbReference type="InterPro" id="IPR029044">
    <property type="entry name" value="Nucleotide-diphossugar_trans"/>
</dbReference>
<organism evidence="5 6">
    <name type="scientific">Amycolatopsis nalaikhensis</name>
    <dbReference type="NCBI Taxonomy" id="715472"/>
    <lineage>
        <taxon>Bacteria</taxon>
        <taxon>Bacillati</taxon>
        <taxon>Actinomycetota</taxon>
        <taxon>Actinomycetes</taxon>
        <taxon>Pseudonocardiales</taxon>
        <taxon>Pseudonocardiaceae</taxon>
        <taxon>Amycolatopsis</taxon>
    </lineage>
</organism>
<keyword evidence="6" id="KW-1185">Reference proteome</keyword>
<dbReference type="InterPro" id="IPR050065">
    <property type="entry name" value="GlmU-like"/>
</dbReference>
<gene>
    <name evidence="5" type="ORF">QP939_19905</name>
</gene>
<dbReference type="PANTHER" id="PTHR43584">
    <property type="entry name" value="NUCLEOTIDYL TRANSFERASE"/>
    <property type="match status" value="1"/>
</dbReference>
<proteinExistence type="predicted"/>
<dbReference type="EMBL" id="CP127173">
    <property type="protein sequence ID" value="WIV60713.1"/>
    <property type="molecule type" value="Genomic_DNA"/>
</dbReference>
<dbReference type="Pfam" id="PF12804">
    <property type="entry name" value="NTP_transf_3"/>
    <property type="match status" value="1"/>
</dbReference>
<evidence type="ECO:0000256" key="2">
    <source>
        <dbReference type="ARBA" id="ARBA00022695"/>
    </source>
</evidence>
<dbReference type="RefSeq" id="WP_285458322.1">
    <property type="nucleotide sequence ID" value="NZ_CP127173.1"/>
</dbReference>
<feature type="domain" description="MobA-like NTP transferase" evidence="4">
    <location>
        <begin position="4"/>
        <end position="146"/>
    </location>
</feature>
<sequence length="264" mass="28438">MTSVIVLCGGPGTRMGATSRDRQKCLTPLWGAPLLQLLLARLCPAVSGPDVPIVLLTGHHGHQVANLARQWRARIDPRIQAVAEHGAGWVGVEHAARDLPDPVLIVAGNVLLDYETLIPRMLEEHRRSGRPVVAASEQWRTSGHYTLTATHDTVTSWHRTADTPAHGRPGRYEVVDTYLLTAEVLALMRARRISHTRALGFFVADAALGFCAVPGDWLHVETPADLIVAPDRKASLCPAVPPSSRSPVRPPSARAPSPADSPPG</sequence>
<dbReference type="GO" id="GO:0016740">
    <property type="term" value="F:transferase activity"/>
    <property type="evidence" value="ECO:0007669"/>
    <property type="project" value="UniProtKB-KW"/>
</dbReference>
<keyword evidence="1 5" id="KW-0808">Transferase</keyword>
<evidence type="ECO:0000256" key="1">
    <source>
        <dbReference type="ARBA" id="ARBA00022679"/>
    </source>
</evidence>
<evidence type="ECO:0000313" key="5">
    <source>
        <dbReference type="EMBL" id="WIV60713.1"/>
    </source>
</evidence>
<reference evidence="5 6" key="1">
    <citation type="submission" date="2023-06" db="EMBL/GenBank/DDBJ databases">
        <authorList>
            <person name="Oyuntsetseg B."/>
            <person name="Kim S.B."/>
        </authorList>
    </citation>
    <scope>NUCLEOTIDE SEQUENCE [LARGE SCALE GENOMIC DNA]</scope>
    <source>
        <strain evidence="5 6">2-2</strain>
    </source>
</reference>
<protein>
    <submittedName>
        <fullName evidence="5">NTP transferase domain-containing protein</fullName>
    </submittedName>
</protein>
<dbReference type="Gene3D" id="3.90.550.10">
    <property type="entry name" value="Spore Coat Polysaccharide Biosynthesis Protein SpsA, Chain A"/>
    <property type="match status" value="1"/>
</dbReference>